<evidence type="ECO:0000313" key="4">
    <source>
        <dbReference type="EMBL" id="MED6147225.1"/>
    </source>
</evidence>
<dbReference type="PROSITE" id="PS50096">
    <property type="entry name" value="IQ"/>
    <property type="match status" value="2"/>
</dbReference>
<dbReference type="SMART" id="SM00015">
    <property type="entry name" value="IQ"/>
    <property type="match status" value="2"/>
</dbReference>
<reference evidence="4 5" key="1">
    <citation type="journal article" date="2023" name="Plants (Basel)">
        <title>Bridging the Gap: Combining Genomics and Transcriptomics Approaches to Understand Stylosanthes scabra, an Orphan Legume from the Brazilian Caatinga.</title>
        <authorList>
            <person name="Ferreira-Neto J.R.C."/>
            <person name="da Silva M.D."/>
            <person name="Binneck E."/>
            <person name="de Melo N.F."/>
            <person name="da Silva R.H."/>
            <person name="de Melo A.L.T.M."/>
            <person name="Pandolfi V."/>
            <person name="Bustamante F.O."/>
            <person name="Brasileiro-Vidal A.C."/>
            <person name="Benko-Iseppon A.M."/>
        </authorList>
    </citation>
    <scope>NUCLEOTIDE SEQUENCE [LARGE SCALE GENOMIC DNA]</scope>
    <source>
        <tissue evidence="4">Leaves</tissue>
    </source>
</reference>
<dbReference type="CDD" id="cd23767">
    <property type="entry name" value="IQCD"/>
    <property type="match status" value="1"/>
</dbReference>
<dbReference type="InterPro" id="IPR027417">
    <property type="entry name" value="P-loop_NTPase"/>
</dbReference>
<sequence>MGALSHKWLRIIRRKFSIIRSSNKDITLPYTRRNQIEEEEEETTTIEDYLSSSAIDDNKEDLAAIKIQAYFRGHLARRAYRGLRSIVKVQALVRGVFVRKQSHIAMQSLSQHFSPTSAAVTASSFTGTATATAA</sequence>
<protein>
    <submittedName>
        <fullName evidence="4">IQ-domain</fullName>
    </submittedName>
</protein>
<name>A0ABU6TER4_9FABA</name>
<organism evidence="4 5">
    <name type="scientific">Stylosanthes scabra</name>
    <dbReference type="NCBI Taxonomy" id="79078"/>
    <lineage>
        <taxon>Eukaryota</taxon>
        <taxon>Viridiplantae</taxon>
        <taxon>Streptophyta</taxon>
        <taxon>Embryophyta</taxon>
        <taxon>Tracheophyta</taxon>
        <taxon>Spermatophyta</taxon>
        <taxon>Magnoliopsida</taxon>
        <taxon>eudicotyledons</taxon>
        <taxon>Gunneridae</taxon>
        <taxon>Pentapetalae</taxon>
        <taxon>rosids</taxon>
        <taxon>fabids</taxon>
        <taxon>Fabales</taxon>
        <taxon>Fabaceae</taxon>
        <taxon>Papilionoideae</taxon>
        <taxon>50 kb inversion clade</taxon>
        <taxon>dalbergioids sensu lato</taxon>
        <taxon>Dalbergieae</taxon>
        <taxon>Pterocarpus clade</taxon>
        <taxon>Stylosanthes</taxon>
    </lineage>
</organism>
<dbReference type="EMBL" id="JASCZI010090858">
    <property type="protein sequence ID" value="MED6147225.1"/>
    <property type="molecule type" value="Genomic_DNA"/>
</dbReference>
<evidence type="ECO:0000256" key="3">
    <source>
        <dbReference type="ARBA" id="ARBA00045534"/>
    </source>
</evidence>
<comment type="caution">
    <text evidence="4">The sequence shown here is derived from an EMBL/GenBank/DDBJ whole genome shotgun (WGS) entry which is preliminary data.</text>
</comment>
<comment type="similarity">
    <text evidence="2">Belongs to the IQD family.</text>
</comment>
<dbReference type="Proteomes" id="UP001341840">
    <property type="component" value="Unassembled WGS sequence"/>
</dbReference>
<keyword evidence="1" id="KW-0112">Calmodulin-binding</keyword>
<accession>A0ABU6TER4</accession>
<keyword evidence="5" id="KW-1185">Reference proteome</keyword>
<gene>
    <name evidence="4" type="primary">IQD20_2</name>
    <name evidence="4" type="ORF">PIB30_042102</name>
</gene>
<evidence type="ECO:0000256" key="1">
    <source>
        <dbReference type="ARBA" id="ARBA00022860"/>
    </source>
</evidence>
<evidence type="ECO:0000256" key="2">
    <source>
        <dbReference type="ARBA" id="ARBA00024341"/>
    </source>
</evidence>
<dbReference type="PANTHER" id="PTHR32295:SF108">
    <property type="entry name" value="PROTEIN IQ-DOMAIN 20"/>
    <property type="match status" value="1"/>
</dbReference>
<dbReference type="PANTHER" id="PTHR32295">
    <property type="entry name" value="IQ-DOMAIN 5-RELATED"/>
    <property type="match status" value="1"/>
</dbReference>
<dbReference type="InterPro" id="IPR000048">
    <property type="entry name" value="IQ_motif_EF-hand-BS"/>
</dbReference>
<proteinExistence type="inferred from homology"/>
<dbReference type="Gene3D" id="1.20.5.190">
    <property type="match status" value="1"/>
</dbReference>
<comment type="function">
    <text evidence="3">May be involved in cooperative interactions with calmodulins or calmodulin-like proteins. Recruits calmodulin proteins to microtubules, thus being a potential scaffold in cellular signaling and trafficking. May associate with nucleic acids and regulate gene expression at the transcriptional or post-transcriptional level.</text>
</comment>
<dbReference type="Pfam" id="PF00612">
    <property type="entry name" value="IQ"/>
    <property type="match status" value="2"/>
</dbReference>
<evidence type="ECO:0000313" key="5">
    <source>
        <dbReference type="Proteomes" id="UP001341840"/>
    </source>
</evidence>
<dbReference type="SUPFAM" id="SSF52540">
    <property type="entry name" value="P-loop containing nucleoside triphosphate hydrolases"/>
    <property type="match status" value="1"/>
</dbReference>